<dbReference type="PANTHER" id="PTHR37017">
    <property type="entry name" value="AB HYDROLASE-1 DOMAIN-CONTAINING PROTEIN-RELATED"/>
    <property type="match status" value="1"/>
</dbReference>
<dbReference type="GO" id="GO:0016787">
    <property type="term" value="F:hydrolase activity"/>
    <property type="evidence" value="ECO:0007669"/>
    <property type="project" value="UniProtKB-KW"/>
</dbReference>
<gene>
    <name evidence="2" type="ORF">GCM10011574_58740</name>
</gene>
<reference evidence="2" key="2">
    <citation type="submission" date="2020-09" db="EMBL/GenBank/DDBJ databases">
        <authorList>
            <person name="Sun Q."/>
            <person name="Zhou Y."/>
        </authorList>
    </citation>
    <scope>NUCLEOTIDE SEQUENCE</scope>
    <source>
        <strain evidence="2">CGMCC 4.7138</strain>
    </source>
</reference>
<sequence>MAQQNPTVVLVHGAFAESASWNGVVERLQANAVPVIAVANPLRSLPGDAAYVRDVLAGIDTPVVLVGHSYGGMVITEAAGGDKVAGLVYVCAFAPEQGESAFALSTKFPGSTLGDTLAAYPVTTGGIEFAIRADAFHHQFAADVPAGRAAVMSATQRPVTEIALAAGLPTDAPAWRSIPSWFVFGDEDLNIPVALHRFMADRAGAKGIREVPGASHALSVSQPDVVTASILDAVYAVGA</sequence>
<comment type="caution">
    <text evidence="2">The sequence shown here is derived from an EMBL/GenBank/DDBJ whole genome shotgun (WGS) entry which is preliminary data.</text>
</comment>
<dbReference type="InterPro" id="IPR029058">
    <property type="entry name" value="AB_hydrolase_fold"/>
</dbReference>
<reference evidence="2" key="1">
    <citation type="journal article" date="2014" name="Int. J. Syst. Evol. Microbiol.">
        <title>Complete genome sequence of Corynebacterium casei LMG S-19264T (=DSM 44701T), isolated from a smear-ripened cheese.</title>
        <authorList>
            <consortium name="US DOE Joint Genome Institute (JGI-PGF)"/>
            <person name="Walter F."/>
            <person name="Albersmeier A."/>
            <person name="Kalinowski J."/>
            <person name="Ruckert C."/>
        </authorList>
    </citation>
    <scope>NUCLEOTIDE SEQUENCE</scope>
    <source>
        <strain evidence="2">CGMCC 4.7138</strain>
    </source>
</reference>
<dbReference type="RefSeq" id="WP_142575116.1">
    <property type="nucleotide sequence ID" value="NZ_BMMN01000014.1"/>
</dbReference>
<name>A0A8H9H466_9ACTN</name>
<dbReference type="Pfam" id="PF12697">
    <property type="entry name" value="Abhydrolase_6"/>
    <property type="match status" value="1"/>
</dbReference>
<dbReference type="InterPro" id="IPR000073">
    <property type="entry name" value="AB_hydrolase_1"/>
</dbReference>
<evidence type="ECO:0000259" key="1">
    <source>
        <dbReference type="Pfam" id="PF12697"/>
    </source>
</evidence>
<dbReference type="OrthoDB" id="9814966at2"/>
<keyword evidence="3" id="KW-1185">Reference proteome</keyword>
<protein>
    <submittedName>
        <fullName evidence="2">Alpha/beta hydrolase</fullName>
    </submittedName>
</protein>
<evidence type="ECO:0000313" key="2">
    <source>
        <dbReference type="EMBL" id="GGO26404.1"/>
    </source>
</evidence>
<dbReference type="Proteomes" id="UP000653480">
    <property type="component" value="Unassembled WGS sequence"/>
</dbReference>
<dbReference type="InterPro" id="IPR052897">
    <property type="entry name" value="Sec-Metab_Biosynth_Hydrolase"/>
</dbReference>
<dbReference type="SUPFAM" id="SSF53474">
    <property type="entry name" value="alpha/beta-Hydrolases"/>
    <property type="match status" value="1"/>
</dbReference>
<evidence type="ECO:0000313" key="3">
    <source>
        <dbReference type="Proteomes" id="UP000653480"/>
    </source>
</evidence>
<dbReference type="Gene3D" id="3.40.50.1820">
    <property type="entry name" value="alpha/beta hydrolase"/>
    <property type="match status" value="1"/>
</dbReference>
<feature type="domain" description="AB hydrolase-1" evidence="1">
    <location>
        <begin position="8"/>
        <end position="226"/>
    </location>
</feature>
<proteinExistence type="predicted"/>
<accession>A0A8H9H466</accession>
<dbReference type="EMBL" id="BMMN01000014">
    <property type="protein sequence ID" value="GGO26404.1"/>
    <property type="molecule type" value="Genomic_DNA"/>
</dbReference>
<keyword evidence="2" id="KW-0378">Hydrolase</keyword>
<organism evidence="2 3">
    <name type="scientific">Microbispora bryophytorum</name>
    <dbReference type="NCBI Taxonomy" id="1460882"/>
    <lineage>
        <taxon>Bacteria</taxon>
        <taxon>Bacillati</taxon>
        <taxon>Actinomycetota</taxon>
        <taxon>Actinomycetes</taxon>
        <taxon>Streptosporangiales</taxon>
        <taxon>Streptosporangiaceae</taxon>
        <taxon>Microbispora</taxon>
    </lineage>
</organism>
<dbReference type="AlphaFoldDB" id="A0A8H9H466"/>
<dbReference type="PANTHER" id="PTHR37017:SF11">
    <property type="entry name" value="ESTERASE_LIPASE_THIOESTERASE DOMAIN-CONTAINING PROTEIN"/>
    <property type="match status" value="1"/>
</dbReference>